<reference evidence="2 3" key="1">
    <citation type="journal article" date="2015" name="Nature">
        <title>rRNA introns, odd ribosomes, and small enigmatic genomes across a large radiation of phyla.</title>
        <authorList>
            <person name="Brown C.T."/>
            <person name="Hug L.A."/>
            <person name="Thomas B.C."/>
            <person name="Sharon I."/>
            <person name="Castelle C.J."/>
            <person name="Singh A."/>
            <person name="Wilkins M.J."/>
            <person name="Williams K.H."/>
            <person name="Banfield J.F."/>
        </authorList>
    </citation>
    <scope>NUCLEOTIDE SEQUENCE [LARGE SCALE GENOMIC DNA]</scope>
</reference>
<dbReference type="STRING" id="1618436.UV59_C0012G0034"/>
<evidence type="ECO:0000313" key="3">
    <source>
        <dbReference type="Proteomes" id="UP000034543"/>
    </source>
</evidence>
<evidence type="ECO:0000259" key="1">
    <source>
        <dbReference type="Pfam" id="PF00156"/>
    </source>
</evidence>
<sequence>MTTMFESREQAGQLLSKELRKQLRAVDVVLGIPRGGVLVAAEIARSLGVNCAPLVIKKLGLPENPELAIGAVSKNTVYRDELLIQRLHISEDYLQKEIKVKQAECRKRERKLAKFLPPLANKTVVVTDDGVATGATFKAAVKVVEREQPNAIILAIPVVSASTVNSIRQLAKDCIILIEPAEFTAVGQFYLDFHEVNDQEVQQVLESVQKTENKNL</sequence>
<dbReference type="AlphaFoldDB" id="A0A0G1EPJ0"/>
<accession>A0A0G1EPJ0</accession>
<proteinExistence type="predicted"/>
<protein>
    <submittedName>
        <fullName evidence="2">Erythromycin esterase</fullName>
    </submittedName>
</protein>
<organism evidence="2 3">
    <name type="scientific">Candidatus Gottesmanbacteria bacterium GW2011_GWA1_43_11</name>
    <dbReference type="NCBI Taxonomy" id="1618436"/>
    <lineage>
        <taxon>Bacteria</taxon>
        <taxon>Candidatus Gottesmaniibacteriota</taxon>
    </lineage>
</organism>
<dbReference type="Gene3D" id="3.30.1310.20">
    <property type="entry name" value="PRTase-like"/>
    <property type="match status" value="1"/>
</dbReference>
<dbReference type="InterPro" id="IPR029057">
    <property type="entry name" value="PRTase-like"/>
</dbReference>
<name>A0A0G1EPJ0_9BACT</name>
<dbReference type="EMBL" id="LCFB01000012">
    <property type="protein sequence ID" value="KKS84941.1"/>
    <property type="molecule type" value="Genomic_DNA"/>
</dbReference>
<dbReference type="CDD" id="cd06223">
    <property type="entry name" value="PRTases_typeI"/>
    <property type="match status" value="1"/>
</dbReference>
<dbReference type="InterPro" id="IPR000836">
    <property type="entry name" value="PRTase_dom"/>
</dbReference>
<gene>
    <name evidence="2" type="ORF">UV59_C0012G0034</name>
</gene>
<feature type="domain" description="Phosphoribosyltransferase" evidence="1">
    <location>
        <begin position="15"/>
        <end position="192"/>
    </location>
</feature>
<dbReference type="Proteomes" id="UP000034543">
    <property type="component" value="Unassembled WGS sequence"/>
</dbReference>
<comment type="caution">
    <text evidence="2">The sequence shown here is derived from an EMBL/GenBank/DDBJ whole genome shotgun (WGS) entry which is preliminary data.</text>
</comment>
<dbReference type="Pfam" id="PF00156">
    <property type="entry name" value="Pribosyltran"/>
    <property type="match status" value="1"/>
</dbReference>
<evidence type="ECO:0000313" key="2">
    <source>
        <dbReference type="EMBL" id="KKS84941.1"/>
    </source>
</evidence>
<dbReference type="Gene3D" id="3.40.50.2020">
    <property type="match status" value="1"/>
</dbReference>
<dbReference type="SUPFAM" id="SSF53271">
    <property type="entry name" value="PRTase-like"/>
    <property type="match status" value="1"/>
</dbReference>